<accession>A0A4R0Q9U0</accession>
<dbReference type="Proteomes" id="UP000293925">
    <property type="component" value="Unassembled WGS sequence"/>
</dbReference>
<evidence type="ECO:0000259" key="2">
    <source>
        <dbReference type="Pfam" id="PF00561"/>
    </source>
</evidence>
<name>A0A4R0Q9U0_9SPHI</name>
<dbReference type="PANTHER" id="PTHR43798:SF31">
    <property type="entry name" value="AB HYDROLASE SUPERFAMILY PROTEIN YCLE"/>
    <property type="match status" value="1"/>
</dbReference>
<dbReference type="EMBL" id="SJSO01000003">
    <property type="protein sequence ID" value="TCD28684.1"/>
    <property type="molecule type" value="Genomic_DNA"/>
</dbReference>
<organism evidence="3 4">
    <name type="scientific">Pedobacter psychrodurus</name>
    <dbReference type="NCBI Taxonomy" id="2530456"/>
    <lineage>
        <taxon>Bacteria</taxon>
        <taxon>Pseudomonadati</taxon>
        <taxon>Bacteroidota</taxon>
        <taxon>Sphingobacteriia</taxon>
        <taxon>Sphingobacteriales</taxon>
        <taxon>Sphingobacteriaceae</taxon>
        <taxon>Pedobacter</taxon>
    </lineage>
</organism>
<dbReference type="InterPro" id="IPR050266">
    <property type="entry name" value="AB_hydrolase_sf"/>
</dbReference>
<dbReference type="Pfam" id="PF00561">
    <property type="entry name" value="Abhydrolase_1"/>
    <property type="match status" value="1"/>
</dbReference>
<dbReference type="PANTHER" id="PTHR43798">
    <property type="entry name" value="MONOACYLGLYCEROL LIPASE"/>
    <property type="match status" value="1"/>
</dbReference>
<dbReference type="OrthoDB" id="9780932at2"/>
<evidence type="ECO:0000313" key="4">
    <source>
        <dbReference type="Proteomes" id="UP000293925"/>
    </source>
</evidence>
<dbReference type="PRINTS" id="PR00111">
    <property type="entry name" value="ABHYDROLASE"/>
</dbReference>
<proteinExistence type="predicted"/>
<reference evidence="3 4" key="1">
    <citation type="submission" date="2019-02" db="EMBL/GenBank/DDBJ databases">
        <title>Pedobacter sp. RP-3-21 sp. nov., isolated from Arctic soil.</title>
        <authorList>
            <person name="Dahal R.H."/>
        </authorList>
    </citation>
    <scope>NUCLEOTIDE SEQUENCE [LARGE SCALE GENOMIC DNA]</scope>
    <source>
        <strain evidence="3 4">RP-3-21</strain>
    </source>
</reference>
<comment type="caution">
    <text evidence="3">The sequence shown here is derived from an EMBL/GenBank/DDBJ whole genome shotgun (WGS) entry which is preliminary data.</text>
</comment>
<dbReference type="RefSeq" id="WP_131527786.1">
    <property type="nucleotide sequence ID" value="NZ_SJSO01000003.1"/>
</dbReference>
<protein>
    <submittedName>
        <fullName evidence="3">Alpha/beta hydrolase</fullName>
    </submittedName>
</protein>
<dbReference type="GO" id="GO:0016020">
    <property type="term" value="C:membrane"/>
    <property type="evidence" value="ECO:0007669"/>
    <property type="project" value="TreeGrafter"/>
</dbReference>
<dbReference type="AlphaFoldDB" id="A0A4R0Q9U0"/>
<sequence>MKDPKKSLAAEKLSPRKEFIKVAINVNLHVTDIGDGKPLVLIHGWPLSDAMYEYQYQHFVERGIRVIGITLRGFGQSGKPYGLYDYETFSQDIKVVLEKLEVENAILGGFSMGGAIAIYFTERYESAHISKLVLFGAAAPSWTQRPDFPFGISQQDAQQLIDLIHTDRSKLYNNFGKIFTASETSLSPGLAAWLDSLNWQASPYAATKCLIALKDTDLRPILSKIELPTAIFHGRLDKICPFQLAEELNKGIKHSQLIAFEYSGHALFVEEMQKFNCELEKFVLS</sequence>
<gene>
    <name evidence="3" type="ORF">EZ456_04675</name>
</gene>
<dbReference type="Gene3D" id="3.40.50.1820">
    <property type="entry name" value="alpha/beta hydrolase"/>
    <property type="match status" value="1"/>
</dbReference>
<keyword evidence="1 3" id="KW-0378">Hydrolase</keyword>
<dbReference type="GO" id="GO:0016787">
    <property type="term" value="F:hydrolase activity"/>
    <property type="evidence" value="ECO:0007669"/>
    <property type="project" value="UniProtKB-KW"/>
</dbReference>
<dbReference type="InterPro" id="IPR029058">
    <property type="entry name" value="AB_hydrolase_fold"/>
</dbReference>
<evidence type="ECO:0000256" key="1">
    <source>
        <dbReference type="ARBA" id="ARBA00022801"/>
    </source>
</evidence>
<evidence type="ECO:0000313" key="3">
    <source>
        <dbReference type="EMBL" id="TCD28684.1"/>
    </source>
</evidence>
<dbReference type="SUPFAM" id="SSF53474">
    <property type="entry name" value="alpha/beta-Hydrolases"/>
    <property type="match status" value="1"/>
</dbReference>
<keyword evidence="4" id="KW-1185">Reference proteome</keyword>
<feature type="domain" description="AB hydrolase-1" evidence="2">
    <location>
        <begin position="37"/>
        <end position="271"/>
    </location>
</feature>
<dbReference type="InterPro" id="IPR000073">
    <property type="entry name" value="AB_hydrolase_1"/>
</dbReference>